<gene>
    <name evidence="1" type="ORF">HPB49_017537</name>
</gene>
<name>A0ACB8C4T7_DERSI</name>
<dbReference type="Proteomes" id="UP000821865">
    <property type="component" value="Chromosome 9"/>
</dbReference>
<proteinExistence type="predicted"/>
<reference evidence="1" key="1">
    <citation type="submission" date="2020-05" db="EMBL/GenBank/DDBJ databases">
        <title>Large-scale comparative analyses of tick genomes elucidate their genetic diversity and vector capacities.</title>
        <authorList>
            <person name="Jia N."/>
            <person name="Wang J."/>
            <person name="Shi W."/>
            <person name="Du L."/>
            <person name="Sun Y."/>
            <person name="Zhan W."/>
            <person name="Jiang J."/>
            <person name="Wang Q."/>
            <person name="Zhang B."/>
            <person name="Ji P."/>
            <person name="Sakyi L.B."/>
            <person name="Cui X."/>
            <person name="Yuan T."/>
            <person name="Jiang B."/>
            <person name="Yang W."/>
            <person name="Lam T.T.-Y."/>
            <person name="Chang Q."/>
            <person name="Ding S."/>
            <person name="Wang X."/>
            <person name="Zhu J."/>
            <person name="Ruan X."/>
            <person name="Zhao L."/>
            <person name="Wei J."/>
            <person name="Que T."/>
            <person name="Du C."/>
            <person name="Cheng J."/>
            <person name="Dai P."/>
            <person name="Han X."/>
            <person name="Huang E."/>
            <person name="Gao Y."/>
            <person name="Liu J."/>
            <person name="Shao H."/>
            <person name="Ye R."/>
            <person name="Li L."/>
            <person name="Wei W."/>
            <person name="Wang X."/>
            <person name="Wang C."/>
            <person name="Yang T."/>
            <person name="Huo Q."/>
            <person name="Li W."/>
            <person name="Guo W."/>
            <person name="Chen H."/>
            <person name="Zhou L."/>
            <person name="Ni X."/>
            <person name="Tian J."/>
            <person name="Zhou Y."/>
            <person name="Sheng Y."/>
            <person name="Liu T."/>
            <person name="Pan Y."/>
            <person name="Xia L."/>
            <person name="Li J."/>
            <person name="Zhao F."/>
            <person name="Cao W."/>
        </authorList>
    </citation>
    <scope>NUCLEOTIDE SEQUENCE</scope>
    <source>
        <strain evidence="1">Dsil-2018</strain>
    </source>
</reference>
<sequence length="650" mass="71436">MATGQRPARYTLSGFSCEYDWRPTEFEESVDVDKICASCLVLPRGTAQLGCSHVLCEQCYMASLESGQRCPIDDAAYAEGEVKWLSTQPQELESMRVKCWNAKHGCPFVVTLSDLPAHYYHKCRFHTVSCDRCLSEVPRSSMRDHRNVCANRDDGLQSQEGGGVTAAEASGVLKPAGDSEKLPGLSLTEVADFQYSLETKLNSLVEHIHGREATGVSKSELITAAVSLLRSVGLLSLSATWRPQGLAVVVSRVRYFARQVPEYAEEVYSALSNVCGYSLRLGVRCERKLVSPTTSSSDKDKEDLVLRFKVQLCPAANNSALQWPFRKSLTLSVIHPQDSTKEVRFFLNTSMMASEPSFQMPGRTENPPFTVGGPLHVSALAGCQYWSYGTLQLRLNCGLKGAEENIRTAMSSLFTSSRLSDELDDLRSRLNDQYSRLDREYRCYENRYHDIRRRLFDGSPLKPSVWTSLSNDSERFCLRLDVGHFDSDDLEVKTVDNQVVIHGKHGERTDELGVISREFTRKCTLPKDVQPEAVKCSITSDGFLIIEAPKRSDKPHGQERVVPITVVESSTNAATTSTSTGTNHQPSAPGTSGKKTTTTATTAMSSGSTAGTESRTSSSTHMVTTTSSKSSFLKNGMGPGTSTGAISKVK</sequence>
<evidence type="ECO:0000313" key="2">
    <source>
        <dbReference type="Proteomes" id="UP000821865"/>
    </source>
</evidence>
<evidence type="ECO:0000313" key="1">
    <source>
        <dbReference type="EMBL" id="KAH7933820.1"/>
    </source>
</evidence>
<organism evidence="1 2">
    <name type="scientific">Dermacentor silvarum</name>
    <name type="common">Tick</name>
    <dbReference type="NCBI Taxonomy" id="543639"/>
    <lineage>
        <taxon>Eukaryota</taxon>
        <taxon>Metazoa</taxon>
        <taxon>Ecdysozoa</taxon>
        <taxon>Arthropoda</taxon>
        <taxon>Chelicerata</taxon>
        <taxon>Arachnida</taxon>
        <taxon>Acari</taxon>
        <taxon>Parasitiformes</taxon>
        <taxon>Ixodida</taxon>
        <taxon>Ixodoidea</taxon>
        <taxon>Ixodidae</taxon>
        <taxon>Rhipicephalinae</taxon>
        <taxon>Dermacentor</taxon>
    </lineage>
</organism>
<accession>A0ACB8C4T7</accession>
<keyword evidence="2" id="KW-1185">Reference proteome</keyword>
<dbReference type="EMBL" id="CM023478">
    <property type="protein sequence ID" value="KAH7933820.1"/>
    <property type="molecule type" value="Genomic_DNA"/>
</dbReference>
<comment type="caution">
    <text evidence="1">The sequence shown here is derived from an EMBL/GenBank/DDBJ whole genome shotgun (WGS) entry which is preliminary data.</text>
</comment>
<protein>
    <submittedName>
        <fullName evidence="1">Uncharacterized protein</fullName>
    </submittedName>
</protein>